<dbReference type="Proteomes" id="UP000552700">
    <property type="component" value="Unassembled WGS sequence"/>
</dbReference>
<accession>A0A841J2B2</accession>
<feature type="signal peptide" evidence="2">
    <location>
        <begin position="1"/>
        <end position="21"/>
    </location>
</feature>
<comment type="caution">
    <text evidence="3">The sequence shown here is derived from an EMBL/GenBank/DDBJ whole genome shotgun (WGS) entry which is preliminary data.</text>
</comment>
<evidence type="ECO:0000313" key="3">
    <source>
        <dbReference type="EMBL" id="MBB6124844.1"/>
    </source>
</evidence>
<evidence type="ECO:0000313" key="4">
    <source>
        <dbReference type="Proteomes" id="UP000552700"/>
    </source>
</evidence>
<keyword evidence="3" id="KW-0449">Lipoprotein</keyword>
<dbReference type="EMBL" id="JACIJP010000004">
    <property type="protein sequence ID" value="MBB6124844.1"/>
    <property type="molecule type" value="Genomic_DNA"/>
</dbReference>
<evidence type="ECO:0000256" key="2">
    <source>
        <dbReference type="SAM" id="SignalP"/>
    </source>
</evidence>
<sequence length="86" mass="9048">MQSLILRATSGALIVALAALAGCGGRQPLQRTEGMKPVPVAVGANESASADALMALTPQERPNRDFEPLTRSQPRPEDPFDLPPGQ</sequence>
<keyword evidence="2" id="KW-0732">Signal</keyword>
<proteinExistence type="predicted"/>
<dbReference type="RefSeq" id="WP_184081142.1">
    <property type="nucleotide sequence ID" value="NZ_JACIJP010000004.1"/>
</dbReference>
<reference evidence="3 4" key="1">
    <citation type="submission" date="2020-08" db="EMBL/GenBank/DDBJ databases">
        <title>Genomic Encyclopedia of Type Strains, Phase IV (KMG-IV): sequencing the most valuable type-strain genomes for metagenomic binning, comparative biology and taxonomic classification.</title>
        <authorList>
            <person name="Goeker M."/>
        </authorList>
    </citation>
    <scope>NUCLEOTIDE SEQUENCE [LARGE SCALE GENOMIC DNA]</scope>
    <source>
        <strain evidence="3 4">DSM 102255</strain>
    </source>
</reference>
<feature type="chain" id="PRO_5032344648" evidence="2">
    <location>
        <begin position="22"/>
        <end position="86"/>
    </location>
</feature>
<organism evidence="3 4">
    <name type="scientific">Sphingobium subterraneum</name>
    <dbReference type="NCBI Taxonomy" id="627688"/>
    <lineage>
        <taxon>Bacteria</taxon>
        <taxon>Pseudomonadati</taxon>
        <taxon>Pseudomonadota</taxon>
        <taxon>Alphaproteobacteria</taxon>
        <taxon>Sphingomonadales</taxon>
        <taxon>Sphingomonadaceae</taxon>
        <taxon>Sphingobium</taxon>
    </lineage>
</organism>
<dbReference type="AlphaFoldDB" id="A0A841J2B2"/>
<feature type="region of interest" description="Disordered" evidence="1">
    <location>
        <begin position="57"/>
        <end position="86"/>
    </location>
</feature>
<feature type="compositionally biased region" description="Basic and acidic residues" evidence="1">
    <location>
        <begin position="61"/>
        <end position="78"/>
    </location>
</feature>
<dbReference type="PROSITE" id="PS51257">
    <property type="entry name" value="PROKAR_LIPOPROTEIN"/>
    <property type="match status" value="1"/>
</dbReference>
<gene>
    <name evidence="3" type="ORF">FHS92_002597</name>
</gene>
<protein>
    <submittedName>
        <fullName evidence="3">Putative small lipoprotein YifL</fullName>
    </submittedName>
</protein>
<evidence type="ECO:0000256" key="1">
    <source>
        <dbReference type="SAM" id="MobiDB-lite"/>
    </source>
</evidence>
<name>A0A841J2B2_9SPHN</name>
<keyword evidence="4" id="KW-1185">Reference proteome</keyword>